<dbReference type="CDD" id="cd07741">
    <property type="entry name" value="metallo-hydrolase-like_MBL-fold"/>
    <property type="match status" value="1"/>
</dbReference>
<keyword evidence="2" id="KW-0378">Hydrolase</keyword>
<evidence type="ECO:0000259" key="1">
    <source>
        <dbReference type="Pfam" id="PF12706"/>
    </source>
</evidence>
<dbReference type="InterPro" id="IPR050114">
    <property type="entry name" value="UPF0173_UPF0282_UlaG_hydrolase"/>
</dbReference>
<evidence type="ECO:0000313" key="2">
    <source>
        <dbReference type="EMBL" id="PWB88130.1"/>
    </source>
</evidence>
<proteinExistence type="predicted"/>
<dbReference type="Proteomes" id="UP000251717">
    <property type="component" value="Unassembled WGS sequence"/>
</dbReference>
<reference evidence="2 3" key="1">
    <citation type="submission" date="2017-03" db="EMBL/GenBank/DDBJ databases">
        <title>Genome sequence of Methanobrevibacter thaueri.</title>
        <authorList>
            <person name="Poehlein A."/>
            <person name="Seedorf H."/>
            <person name="Daniel R."/>
        </authorList>
    </citation>
    <scope>NUCLEOTIDE SEQUENCE [LARGE SCALE GENOMIC DNA]</scope>
    <source>
        <strain evidence="2 3">DSM 11995</strain>
    </source>
</reference>
<dbReference type="AlphaFoldDB" id="A0A315XPP5"/>
<dbReference type="OrthoDB" id="73420at2157"/>
<dbReference type="PANTHER" id="PTHR43546">
    <property type="entry name" value="UPF0173 METAL-DEPENDENT HYDROLASE MJ1163-RELATED"/>
    <property type="match status" value="1"/>
</dbReference>
<accession>A0A315XPP5</accession>
<protein>
    <submittedName>
        <fullName evidence="2">Ribonuclease BN</fullName>
        <ecNumber evidence="2">3.1.26.11</ecNumber>
    </submittedName>
</protein>
<dbReference type="RefSeq" id="WP_116591263.1">
    <property type="nucleotide sequence ID" value="NZ_MZGS01000014.1"/>
</dbReference>
<sequence length="316" mass="34907">MKLTFLGSGGGRFSAISQRRMTGGFRIDNLGGKNYHVDPGPGALIRTYQFGFDPRNLSGVIVSHSHTDHYNDAEILIEAMTKGMTKRTGTIIGSESVLKGYEKWGPCISNYHKSKSDKLVLKPGFTNKLDNITIKGTKTTHGDPTGSGFQIDYNGFKLSYTSDTGYFDGLANEHKGADILIASVLRPGNKSINGHMCTRNFIDLINEVKPKVAVMTHLGLKMISSNPVTEAKKVSKVTGVKTIAAFDGLSFNVNYNNPKRFRLISLKDVQSSIHSTSHNLYESEKKNSYQLAFKHQEFDELSIIKNSKNQNSKFEG</sequence>
<dbReference type="InterPro" id="IPR001279">
    <property type="entry name" value="Metallo-B-lactamas"/>
</dbReference>
<evidence type="ECO:0000313" key="3">
    <source>
        <dbReference type="Proteomes" id="UP000251717"/>
    </source>
</evidence>
<dbReference type="GO" id="GO:0042781">
    <property type="term" value="F:3'-tRNA processing endoribonuclease activity"/>
    <property type="evidence" value="ECO:0007669"/>
    <property type="project" value="UniProtKB-EC"/>
</dbReference>
<dbReference type="SUPFAM" id="SSF56281">
    <property type="entry name" value="Metallo-hydrolase/oxidoreductase"/>
    <property type="match status" value="1"/>
</dbReference>
<dbReference type="EMBL" id="MZGS01000014">
    <property type="protein sequence ID" value="PWB88130.1"/>
    <property type="molecule type" value="Genomic_DNA"/>
</dbReference>
<dbReference type="InterPro" id="IPR036866">
    <property type="entry name" value="RibonucZ/Hydroxyglut_hydro"/>
</dbReference>
<gene>
    <name evidence="2" type="primary">rbn</name>
    <name evidence="2" type="ORF">MBBTH_02740</name>
</gene>
<dbReference type="EC" id="3.1.26.11" evidence="2"/>
<name>A0A315XPP5_9EURY</name>
<organism evidence="2 3">
    <name type="scientific">Methanobrevibacter thaueri</name>
    <dbReference type="NCBI Taxonomy" id="190975"/>
    <lineage>
        <taxon>Archaea</taxon>
        <taxon>Methanobacteriati</taxon>
        <taxon>Methanobacteriota</taxon>
        <taxon>Methanomada group</taxon>
        <taxon>Methanobacteria</taxon>
        <taxon>Methanobacteriales</taxon>
        <taxon>Methanobacteriaceae</taxon>
        <taxon>Methanobrevibacter</taxon>
    </lineage>
</organism>
<comment type="caution">
    <text evidence="2">The sequence shown here is derived from an EMBL/GenBank/DDBJ whole genome shotgun (WGS) entry which is preliminary data.</text>
</comment>
<dbReference type="PANTHER" id="PTHR43546:SF3">
    <property type="entry name" value="UPF0173 METAL-DEPENDENT HYDROLASE MJ1163"/>
    <property type="match status" value="1"/>
</dbReference>
<keyword evidence="3" id="KW-1185">Reference proteome</keyword>
<feature type="domain" description="Metallo-beta-lactamase" evidence="1">
    <location>
        <begin position="34"/>
        <end position="217"/>
    </location>
</feature>
<dbReference type="Gene3D" id="3.60.15.10">
    <property type="entry name" value="Ribonuclease Z/Hydroxyacylglutathione hydrolase-like"/>
    <property type="match status" value="1"/>
</dbReference>
<dbReference type="Pfam" id="PF12706">
    <property type="entry name" value="Lactamase_B_2"/>
    <property type="match status" value="1"/>
</dbReference>